<dbReference type="OrthoDB" id="798790at2"/>
<sequence>MDHNVYLLATDPKNPCRDIIHSRDTRLKVRVFCLDEETFSPDDNEIQLYGYANGKLYAFETINIAADDALDLVDAIQWYAEYVEDPGMEIFPEDPRPGATYSDAKSN</sequence>
<dbReference type="AlphaFoldDB" id="A0A5B8VYQ4"/>
<organism evidence="1 2">
    <name type="scientific">Mucilaginibacter ginsenosidivorax</name>
    <dbReference type="NCBI Taxonomy" id="862126"/>
    <lineage>
        <taxon>Bacteria</taxon>
        <taxon>Pseudomonadati</taxon>
        <taxon>Bacteroidota</taxon>
        <taxon>Sphingobacteriia</taxon>
        <taxon>Sphingobacteriales</taxon>
        <taxon>Sphingobacteriaceae</taxon>
        <taxon>Mucilaginibacter</taxon>
    </lineage>
</organism>
<dbReference type="EMBL" id="CP042437">
    <property type="protein sequence ID" value="QEC76750.1"/>
    <property type="molecule type" value="Genomic_DNA"/>
</dbReference>
<proteinExistence type="predicted"/>
<evidence type="ECO:0000313" key="1">
    <source>
        <dbReference type="EMBL" id="QEC76750.1"/>
    </source>
</evidence>
<accession>A0A5B8VYQ4</accession>
<evidence type="ECO:0000313" key="2">
    <source>
        <dbReference type="Proteomes" id="UP000321362"/>
    </source>
</evidence>
<keyword evidence="2" id="KW-1185">Reference proteome</keyword>
<dbReference type="Proteomes" id="UP000321362">
    <property type="component" value="Chromosome"/>
</dbReference>
<dbReference type="RefSeq" id="WP_147053919.1">
    <property type="nucleotide sequence ID" value="NZ_CP042437.1"/>
</dbReference>
<reference evidence="1 2" key="1">
    <citation type="journal article" date="2013" name="J. Microbiol.">
        <title>Mucilaginibacter ginsenosidivorax sp. nov., with ginsenoside converting activity isolated from sediment.</title>
        <authorList>
            <person name="Kim J.K."/>
            <person name="Choi T.E."/>
            <person name="Liu Q.M."/>
            <person name="Park H.Y."/>
            <person name="Yi T.H."/>
            <person name="Yoon M.H."/>
            <person name="Kim S.C."/>
            <person name="Im W.T."/>
        </authorList>
    </citation>
    <scope>NUCLEOTIDE SEQUENCE [LARGE SCALE GENOMIC DNA]</scope>
    <source>
        <strain evidence="1 2">KHI28</strain>
    </source>
</reference>
<dbReference type="KEGG" id="mgk:FSB76_12620"/>
<name>A0A5B8VYQ4_9SPHI</name>
<protein>
    <submittedName>
        <fullName evidence="1">Uncharacterized protein</fullName>
    </submittedName>
</protein>
<gene>
    <name evidence="1" type="ORF">FSB76_12620</name>
</gene>